<reference evidence="1 2" key="1">
    <citation type="submission" date="2021-12" db="EMBL/GenBank/DDBJ databases">
        <title>Siccirubricoccus leaddurans sp. nov., a high concentration Zn2+ tolerance bacterium.</title>
        <authorList>
            <person name="Cao Y."/>
        </authorList>
    </citation>
    <scope>NUCLEOTIDE SEQUENCE [LARGE SCALE GENOMIC DNA]</scope>
    <source>
        <strain evidence="1 2">KC 17139</strain>
    </source>
</reference>
<gene>
    <name evidence="1" type="ORF">JYK14_22170</name>
</gene>
<dbReference type="PANTHER" id="PTHR34846:SF11">
    <property type="entry name" value="4-CARBOXYMUCONOLACTONE DECARBOXYLASE FAMILY PROTEIN (AFU_ORTHOLOGUE AFUA_6G11590)"/>
    <property type="match status" value="1"/>
</dbReference>
<dbReference type="InterPro" id="IPR029032">
    <property type="entry name" value="AhpD-like"/>
</dbReference>
<name>A0ABT1DD22_9PROT</name>
<comment type="caution">
    <text evidence="1">The sequence shown here is derived from an EMBL/GenBank/DDBJ whole genome shotgun (WGS) entry which is preliminary data.</text>
</comment>
<dbReference type="PANTHER" id="PTHR34846">
    <property type="entry name" value="4-CARBOXYMUCONOLACTONE DECARBOXYLASE FAMILY PROTEIN (AFU_ORTHOLOGUE AFUA_6G11590)"/>
    <property type="match status" value="1"/>
</dbReference>
<keyword evidence="2" id="KW-1185">Reference proteome</keyword>
<dbReference type="EMBL" id="JAFIRR010000154">
    <property type="protein sequence ID" value="MCO6418845.1"/>
    <property type="molecule type" value="Genomic_DNA"/>
</dbReference>
<evidence type="ECO:0000313" key="1">
    <source>
        <dbReference type="EMBL" id="MCO6418845.1"/>
    </source>
</evidence>
<evidence type="ECO:0000313" key="2">
    <source>
        <dbReference type="Proteomes" id="UP001523392"/>
    </source>
</evidence>
<proteinExistence type="predicted"/>
<organism evidence="1 2">
    <name type="scientific">Siccirubricoccus soli</name>
    <dbReference type="NCBI Taxonomy" id="2899147"/>
    <lineage>
        <taxon>Bacteria</taxon>
        <taxon>Pseudomonadati</taxon>
        <taxon>Pseudomonadota</taxon>
        <taxon>Alphaproteobacteria</taxon>
        <taxon>Acetobacterales</taxon>
        <taxon>Roseomonadaceae</taxon>
        <taxon>Siccirubricoccus</taxon>
    </lineage>
</organism>
<sequence length="183" mass="19913">MSRLPPKSRETLDDAQRAVWDRIASGARGGVGGPFLALLTSAELCARVEQVGVFIRYECSVPMRLRELAILCVGQHWKAEYEWYAHAPIAAKQGVPEAVIAAIGTGAETVPFDAEPDRVVANFVREVLRTGQASDATYAAAQKLLGDKGTVELTGLVGYYTLLALQLNVFQVRPPEGYRVPWA</sequence>
<dbReference type="Gene3D" id="1.20.1290.10">
    <property type="entry name" value="AhpD-like"/>
    <property type="match status" value="1"/>
</dbReference>
<dbReference type="Proteomes" id="UP001523392">
    <property type="component" value="Unassembled WGS sequence"/>
</dbReference>
<accession>A0ABT1DD22</accession>
<protein>
    <submittedName>
        <fullName evidence="1">Carboxymuconolactone decarboxylase family protein</fullName>
    </submittedName>
</protein>
<dbReference type="SUPFAM" id="SSF69118">
    <property type="entry name" value="AhpD-like"/>
    <property type="match status" value="1"/>
</dbReference>
<dbReference type="RefSeq" id="WP_252955473.1">
    <property type="nucleotide sequence ID" value="NZ_JAFIRR010000154.1"/>
</dbReference>